<dbReference type="PANTHER" id="PTHR11986">
    <property type="entry name" value="AMINOTRANSFERASE CLASS III"/>
    <property type="match status" value="1"/>
</dbReference>
<dbReference type="InterPro" id="IPR015421">
    <property type="entry name" value="PyrdxlP-dep_Trfase_major"/>
</dbReference>
<feature type="non-terminal residue" evidence="5">
    <location>
        <position position="1"/>
    </location>
</feature>
<evidence type="ECO:0008006" key="6">
    <source>
        <dbReference type="Google" id="ProtNLM"/>
    </source>
</evidence>
<dbReference type="GO" id="GO:0008483">
    <property type="term" value="F:transaminase activity"/>
    <property type="evidence" value="ECO:0007669"/>
    <property type="project" value="UniProtKB-KW"/>
</dbReference>
<evidence type="ECO:0000256" key="2">
    <source>
        <dbReference type="ARBA" id="ARBA00022576"/>
    </source>
</evidence>
<evidence type="ECO:0000313" key="5">
    <source>
        <dbReference type="EMBL" id="KKL21131.1"/>
    </source>
</evidence>
<reference evidence="5" key="1">
    <citation type="journal article" date="2015" name="Nature">
        <title>Complex archaea that bridge the gap between prokaryotes and eukaryotes.</title>
        <authorList>
            <person name="Spang A."/>
            <person name="Saw J.H."/>
            <person name="Jorgensen S.L."/>
            <person name="Zaremba-Niedzwiedzka K."/>
            <person name="Martijn J."/>
            <person name="Lind A.E."/>
            <person name="van Eijk R."/>
            <person name="Schleper C."/>
            <person name="Guy L."/>
            <person name="Ettema T.J."/>
        </authorList>
    </citation>
    <scope>NUCLEOTIDE SEQUENCE</scope>
</reference>
<dbReference type="SUPFAM" id="SSF53383">
    <property type="entry name" value="PLP-dependent transferases"/>
    <property type="match status" value="1"/>
</dbReference>
<dbReference type="EMBL" id="LAZR01037844">
    <property type="protein sequence ID" value="KKL21131.1"/>
    <property type="molecule type" value="Genomic_DNA"/>
</dbReference>
<dbReference type="PANTHER" id="PTHR11986:SF79">
    <property type="entry name" value="ACETYLORNITHINE AMINOTRANSFERASE, MITOCHONDRIAL"/>
    <property type="match status" value="1"/>
</dbReference>
<protein>
    <recommendedName>
        <fullName evidence="6">Ornithine aminotransferase</fullName>
    </recommendedName>
</protein>
<dbReference type="GO" id="GO:0042802">
    <property type="term" value="F:identical protein binding"/>
    <property type="evidence" value="ECO:0007669"/>
    <property type="project" value="TreeGrafter"/>
</dbReference>
<dbReference type="InterPro" id="IPR015422">
    <property type="entry name" value="PyrdxlP-dep_Trfase_small"/>
</dbReference>
<dbReference type="GO" id="GO:0030170">
    <property type="term" value="F:pyridoxal phosphate binding"/>
    <property type="evidence" value="ECO:0007669"/>
    <property type="project" value="InterPro"/>
</dbReference>
<keyword evidence="2" id="KW-0032">Aminotransferase</keyword>
<evidence type="ECO:0000256" key="4">
    <source>
        <dbReference type="ARBA" id="ARBA00022898"/>
    </source>
</evidence>
<organism evidence="5">
    <name type="scientific">marine sediment metagenome</name>
    <dbReference type="NCBI Taxonomy" id="412755"/>
    <lineage>
        <taxon>unclassified sequences</taxon>
        <taxon>metagenomes</taxon>
        <taxon>ecological metagenomes</taxon>
    </lineage>
</organism>
<proteinExistence type="predicted"/>
<gene>
    <name evidence="5" type="ORF">LCGC14_2448550</name>
</gene>
<name>A0A0F9DTW1_9ZZZZ</name>
<dbReference type="Pfam" id="PF00202">
    <property type="entry name" value="Aminotran_3"/>
    <property type="match status" value="1"/>
</dbReference>
<dbReference type="InterPro" id="IPR015424">
    <property type="entry name" value="PyrdxlP-dep_Trfase"/>
</dbReference>
<dbReference type="Gene3D" id="3.40.640.10">
    <property type="entry name" value="Type I PLP-dependent aspartate aminotransferase-like (Major domain)"/>
    <property type="match status" value="1"/>
</dbReference>
<keyword evidence="3" id="KW-0808">Transferase</keyword>
<dbReference type="AlphaFoldDB" id="A0A0F9DTW1"/>
<evidence type="ECO:0000256" key="3">
    <source>
        <dbReference type="ARBA" id="ARBA00022679"/>
    </source>
</evidence>
<keyword evidence="4" id="KW-0663">Pyridoxal phosphate</keyword>
<dbReference type="InterPro" id="IPR005814">
    <property type="entry name" value="Aminotrans_3"/>
</dbReference>
<dbReference type="InterPro" id="IPR050103">
    <property type="entry name" value="Class-III_PLP-dep_AT"/>
</dbReference>
<evidence type="ECO:0000256" key="1">
    <source>
        <dbReference type="ARBA" id="ARBA00001933"/>
    </source>
</evidence>
<dbReference type="Gene3D" id="3.90.1150.10">
    <property type="entry name" value="Aspartate Aminotransferase, domain 1"/>
    <property type="match status" value="1"/>
</dbReference>
<accession>A0A0F9DTW1</accession>
<sequence length="137" mass="13997">TPVGALVAAPKYADVLGPGTHGCTMGGNPLCAAAGVATMKLIHDQGLLEAARTKGAAIVDAVTSAGISKVKQVRGKGLMIGIELDCPGKEVYSACLERGLIVNCTQDTVVRLAPPLIVSEDDLHQGLEILIEVLKAG</sequence>
<comment type="cofactor">
    <cofactor evidence="1">
        <name>pyridoxal 5'-phosphate</name>
        <dbReference type="ChEBI" id="CHEBI:597326"/>
    </cofactor>
</comment>
<comment type="caution">
    <text evidence="5">The sequence shown here is derived from an EMBL/GenBank/DDBJ whole genome shotgun (WGS) entry which is preliminary data.</text>
</comment>